<name>A0A4U8UR41_STECR</name>
<dbReference type="EMBL" id="CM016762">
    <property type="protein sequence ID" value="TMS35551.1"/>
    <property type="molecule type" value="Genomic_DNA"/>
</dbReference>
<proteinExistence type="inferred from homology"/>
<dbReference type="FunFam" id="3.40.50.300:FF:002276">
    <property type="entry name" value="Torsin, putative"/>
    <property type="match status" value="1"/>
</dbReference>
<evidence type="ECO:0000256" key="5">
    <source>
        <dbReference type="ARBA" id="ARBA00022824"/>
    </source>
</evidence>
<evidence type="ECO:0000256" key="6">
    <source>
        <dbReference type="ARBA" id="ARBA00022840"/>
    </source>
</evidence>
<dbReference type="Gene3D" id="3.40.50.300">
    <property type="entry name" value="P-loop containing nucleotide triphosphate hydrolases"/>
    <property type="match status" value="1"/>
</dbReference>
<dbReference type="SUPFAM" id="SSF52540">
    <property type="entry name" value="P-loop containing nucleoside triphosphate hydrolases"/>
    <property type="match status" value="1"/>
</dbReference>
<dbReference type="GO" id="GO:0016887">
    <property type="term" value="F:ATP hydrolysis activity"/>
    <property type="evidence" value="ECO:0007669"/>
    <property type="project" value="InterPro"/>
</dbReference>
<dbReference type="GO" id="GO:0005788">
    <property type="term" value="C:endoplasmic reticulum lumen"/>
    <property type="evidence" value="ECO:0007669"/>
    <property type="project" value="UniProtKB-SubCell"/>
</dbReference>
<dbReference type="Pfam" id="PF06309">
    <property type="entry name" value="Torsin"/>
    <property type="match status" value="1"/>
</dbReference>
<keyword evidence="7" id="KW-0325">Glycoprotein</keyword>
<dbReference type="PANTHER" id="PTHR10760:SF2">
    <property type="entry name" value="LD13476P-RELATED"/>
    <property type="match status" value="1"/>
</dbReference>
<comment type="subcellular location">
    <subcellularLocation>
        <location evidence="1">Endoplasmic reticulum lumen</location>
    </subcellularLocation>
</comment>
<organism evidence="10 11">
    <name type="scientific">Steinernema carpocapsae</name>
    <name type="common">Entomopathogenic nematode</name>
    <dbReference type="NCBI Taxonomy" id="34508"/>
    <lineage>
        <taxon>Eukaryota</taxon>
        <taxon>Metazoa</taxon>
        <taxon>Ecdysozoa</taxon>
        <taxon>Nematoda</taxon>
        <taxon>Chromadorea</taxon>
        <taxon>Rhabditida</taxon>
        <taxon>Tylenchina</taxon>
        <taxon>Panagrolaimomorpha</taxon>
        <taxon>Strongyloidoidea</taxon>
        <taxon>Steinernematidae</taxon>
        <taxon>Steinernema</taxon>
    </lineage>
</organism>
<dbReference type="GO" id="GO:0005524">
    <property type="term" value="F:ATP binding"/>
    <property type="evidence" value="ECO:0007669"/>
    <property type="project" value="UniProtKB-KW"/>
</dbReference>
<evidence type="ECO:0000256" key="1">
    <source>
        <dbReference type="ARBA" id="ARBA00004319"/>
    </source>
</evidence>
<evidence type="ECO:0000256" key="8">
    <source>
        <dbReference type="SAM" id="SignalP"/>
    </source>
</evidence>
<evidence type="ECO:0000256" key="4">
    <source>
        <dbReference type="ARBA" id="ARBA00022741"/>
    </source>
</evidence>
<feature type="chain" id="PRO_5020741870" description="Torsin-1A C-terminal domain-containing protein" evidence="8">
    <location>
        <begin position="23"/>
        <end position="344"/>
    </location>
</feature>
<evidence type="ECO:0000256" key="7">
    <source>
        <dbReference type="ARBA" id="ARBA00023180"/>
    </source>
</evidence>
<evidence type="ECO:0000313" key="11">
    <source>
        <dbReference type="Proteomes" id="UP000298663"/>
    </source>
</evidence>
<reference evidence="10 11" key="2">
    <citation type="journal article" date="2019" name="G3 (Bethesda)">
        <title>Hybrid Assembly of the Genome of the Entomopathogenic Nematode Steinernema carpocapsae Identifies the X-Chromosome.</title>
        <authorList>
            <person name="Serra L."/>
            <person name="Macchietto M."/>
            <person name="Macias-Munoz A."/>
            <person name="McGill C.J."/>
            <person name="Rodriguez I.M."/>
            <person name="Rodriguez B."/>
            <person name="Murad R."/>
            <person name="Mortazavi A."/>
        </authorList>
    </citation>
    <scope>NUCLEOTIDE SEQUENCE [LARGE SCALE GENOMIC DNA]</scope>
    <source>
        <strain evidence="10 11">ALL</strain>
    </source>
</reference>
<dbReference type="OrthoDB" id="19623at2759"/>
<feature type="domain" description="Torsin-1A C-terminal" evidence="9">
    <location>
        <begin position="276"/>
        <end position="331"/>
    </location>
</feature>
<evidence type="ECO:0000259" key="9">
    <source>
        <dbReference type="Pfam" id="PF21376"/>
    </source>
</evidence>
<keyword evidence="11" id="KW-1185">Reference proteome</keyword>
<gene>
    <name evidence="10" type="ORF">L596_002931</name>
</gene>
<dbReference type="AlphaFoldDB" id="A0A4U8UR41"/>
<keyword evidence="4" id="KW-0547">Nucleotide-binding</keyword>
<dbReference type="GO" id="GO:0071218">
    <property type="term" value="P:cellular response to misfolded protein"/>
    <property type="evidence" value="ECO:0007669"/>
    <property type="project" value="TreeGrafter"/>
</dbReference>
<evidence type="ECO:0000256" key="3">
    <source>
        <dbReference type="ARBA" id="ARBA00022729"/>
    </source>
</evidence>
<dbReference type="Proteomes" id="UP000298663">
    <property type="component" value="Chromosome X"/>
</dbReference>
<sequence length="344" mass="39105">MKSSIIWIFLLFALAIFNLAAAEPFSLMVGAGTTALIASLYGSYTYTKCLIYECCIPQWIDSNVTGMRAVMRESFYGQHLAQQTVPSAIQAHLSNEEPSKALVMSFHGWTGSGKNFLSKIIADHVYKKGIKSTYVNVFVATTHFPHKEQLSLYQDQLRSWIVGNLSACPHSLFIFDEVDKLPAKLLDTVKPFMDHYSEIHGVDPRKSIFLFLSNAGSEEIARRAWEYYDAGRPRESITLKEMEELLSMEAFNQGGLKSAELISNHMIDHFVPFFPLERRHVIECARDYLKTQSIRADSKMLEDIVELLPYFPKDNPVFSASGCRNVDKKADLIMQKDEDDYDKL</sequence>
<dbReference type="STRING" id="34508.A0A4U8UR41"/>
<feature type="signal peptide" evidence="8">
    <location>
        <begin position="1"/>
        <end position="22"/>
    </location>
</feature>
<accession>A0A4U8UR41</accession>
<evidence type="ECO:0000256" key="2">
    <source>
        <dbReference type="ARBA" id="ARBA00006235"/>
    </source>
</evidence>
<comment type="similarity">
    <text evidence="2">Belongs to the ClpA/ClpB family. Torsin subfamily.</text>
</comment>
<dbReference type="PANTHER" id="PTHR10760">
    <property type="entry name" value="TORSIN"/>
    <property type="match status" value="1"/>
</dbReference>
<dbReference type="InterPro" id="IPR049337">
    <property type="entry name" value="TOR1A_C"/>
</dbReference>
<dbReference type="EMBL" id="AZBU02000001">
    <property type="protein sequence ID" value="TMS35551.1"/>
    <property type="molecule type" value="Genomic_DNA"/>
</dbReference>
<keyword evidence="6" id="KW-0067">ATP-binding</keyword>
<dbReference type="InterPro" id="IPR027417">
    <property type="entry name" value="P-loop_NTPase"/>
</dbReference>
<dbReference type="InterPro" id="IPR010448">
    <property type="entry name" value="Torsin"/>
</dbReference>
<keyword evidence="3 8" id="KW-0732">Signal</keyword>
<protein>
    <recommendedName>
        <fullName evidence="9">Torsin-1A C-terminal domain-containing protein</fullName>
    </recommendedName>
</protein>
<dbReference type="Pfam" id="PF21376">
    <property type="entry name" value="TOR1A_C"/>
    <property type="match status" value="1"/>
</dbReference>
<reference evidence="10 11" key="1">
    <citation type="journal article" date="2015" name="Genome Biol.">
        <title>Comparative genomics of Steinernema reveals deeply conserved gene regulatory networks.</title>
        <authorList>
            <person name="Dillman A.R."/>
            <person name="Macchietto M."/>
            <person name="Porter C.F."/>
            <person name="Rogers A."/>
            <person name="Williams B."/>
            <person name="Antoshechkin I."/>
            <person name="Lee M.M."/>
            <person name="Goodwin Z."/>
            <person name="Lu X."/>
            <person name="Lewis E.E."/>
            <person name="Goodrich-Blair H."/>
            <person name="Stock S.P."/>
            <person name="Adams B.J."/>
            <person name="Sternberg P.W."/>
            <person name="Mortazavi A."/>
        </authorList>
    </citation>
    <scope>NUCLEOTIDE SEQUENCE [LARGE SCALE GENOMIC DNA]</scope>
    <source>
        <strain evidence="10 11">ALL</strain>
    </source>
</reference>
<evidence type="ECO:0000313" key="10">
    <source>
        <dbReference type="EMBL" id="TMS35551.1"/>
    </source>
</evidence>
<keyword evidence="5" id="KW-0256">Endoplasmic reticulum</keyword>
<comment type="caution">
    <text evidence="10">The sequence shown here is derived from an EMBL/GenBank/DDBJ whole genome shotgun (WGS) entry which is preliminary data.</text>
</comment>